<evidence type="ECO:0000313" key="3">
    <source>
        <dbReference type="Proteomes" id="UP000219020"/>
    </source>
</evidence>
<dbReference type="AlphaFoldDB" id="A0A2A5T811"/>
<dbReference type="PANTHER" id="PTHR43441">
    <property type="entry name" value="RIBOSOMAL-PROTEIN-SERINE ACETYLTRANSFERASE"/>
    <property type="match status" value="1"/>
</dbReference>
<name>A0A2A5T811_9GAMM</name>
<accession>A0A2A5T811</accession>
<comment type="caution">
    <text evidence="2">The sequence shown here is derived from an EMBL/GenBank/DDBJ whole genome shotgun (WGS) entry which is preliminary data.</text>
</comment>
<gene>
    <name evidence="2" type="ORF">BTN49_0090</name>
</gene>
<dbReference type="GO" id="GO:1990189">
    <property type="term" value="F:protein N-terminal-serine acetyltransferase activity"/>
    <property type="evidence" value="ECO:0007669"/>
    <property type="project" value="TreeGrafter"/>
</dbReference>
<dbReference type="GO" id="GO:0005737">
    <property type="term" value="C:cytoplasm"/>
    <property type="evidence" value="ECO:0007669"/>
    <property type="project" value="TreeGrafter"/>
</dbReference>
<evidence type="ECO:0000313" key="2">
    <source>
        <dbReference type="EMBL" id="PCS24272.1"/>
    </source>
</evidence>
<evidence type="ECO:0000259" key="1">
    <source>
        <dbReference type="PROSITE" id="PS51186"/>
    </source>
</evidence>
<dbReference type="Pfam" id="PF13302">
    <property type="entry name" value="Acetyltransf_3"/>
    <property type="match status" value="1"/>
</dbReference>
<dbReference type="InterPro" id="IPR051908">
    <property type="entry name" value="Ribosomal_N-acetyltransferase"/>
</dbReference>
<dbReference type="PANTHER" id="PTHR43441:SF11">
    <property type="entry name" value="RIBOSOMAL-PROTEIN-SERINE ACETYLTRANSFERASE"/>
    <property type="match status" value="1"/>
</dbReference>
<protein>
    <submittedName>
        <fullName evidence="2">Putative ribosomal-protein-serine acetyltransferase</fullName>
    </submittedName>
</protein>
<proteinExistence type="predicted"/>
<dbReference type="InterPro" id="IPR016181">
    <property type="entry name" value="Acyl_CoA_acyltransferase"/>
</dbReference>
<dbReference type="InterPro" id="IPR000182">
    <property type="entry name" value="GNAT_dom"/>
</dbReference>
<dbReference type="PROSITE" id="PS51186">
    <property type="entry name" value="GNAT"/>
    <property type="match status" value="1"/>
</dbReference>
<keyword evidence="2" id="KW-0808">Transferase</keyword>
<dbReference type="Gene3D" id="3.40.630.30">
    <property type="match status" value="1"/>
</dbReference>
<dbReference type="SUPFAM" id="SSF55729">
    <property type="entry name" value="Acyl-CoA N-acyltransferases (Nat)"/>
    <property type="match status" value="1"/>
</dbReference>
<feature type="domain" description="N-acetyltransferase" evidence="1">
    <location>
        <begin position="1"/>
        <end position="136"/>
    </location>
</feature>
<keyword evidence="3" id="KW-1185">Reference proteome</keyword>
<organism evidence="2 3">
    <name type="scientific">Candidatus Enterovibrio escicola</name>
    <dbReference type="NCBI Taxonomy" id="1927127"/>
    <lineage>
        <taxon>Bacteria</taxon>
        <taxon>Pseudomonadati</taxon>
        <taxon>Pseudomonadota</taxon>
        <taxon>Gammaproteobacteria</taxon>
        <taxon>Vibrionales</taxon>
        <taxon>Vibrionaceae</taxon>
        <taxon>Enterovibrio</taxon>
    </lineage>
</organism>
<dbReference type="GO" id="GO:0008999">
    <property type="term" value="F:protein-N-terminal-alanine acetyltransferase activity"/>
    <property type="evidence" value="ECO:0007669"/>
    <property type="project" value="TreeGrafter"/>
</dbReference>
<dbReference type="EMBL" id="NBYY01000002">
    <property type="protein sequence ID" value="PCS24272.1"/>
    <property type="molecule type" value="Genomic_DNA"/>
</dbReference>
<dbReference type="Proteomes" id="UP000219020">
    <property type="component" value="Unassembled WGS sequence"/>
</dbReference>
<reference evidence="3" key="1">
    <citation type="submission" date="2017-04" db="EMBL/GenBank/DDBJ databases">
        <title>Genome evolution of the luminous symbionts of deep sea anglerfish.</title>
        <authorList>
            <person name="Hendry T.A."/>
        </authorList>
    </citation>
    <scope>NUCLEOTIDE SEQUENCE [LARGE SCALE GENOMIC DNA]</scope>
</reference>
<sequence>MDSESWINHSRQGWLTSSSYELAAFERITEELVGCVYVSSIDNVANMANIGYWITSKYQGRGYAAEATEVAENLEFNHLLLIRLELVMDPQNVASIRTAEKLHATFECKARNRYMYNGEAKEGLVYSIIPFDLGYR</sequence>